<accession>A0AAV2TT38</accession>
<evidence type="ECO:0000313" key="2">
    <source>
        <dbReference type="Proteomes" id="UP001497525"/>
    </source>
</evidence>
<evidence type="ECO:0008006" key="3">
    <source>
        <dbReference type="Google" id="ProtNLM"/>
    </source>
</evidence>
<organism evidence="1 2">
    <name type="scientific">Calicophoron daubneyi</name>
    <name type="common">Rumen fluke</name>
    <name type="synonym">Paramphistomum daubneyi</name>
    <dbReference type="NCBI Taxonomy" id="300641"/>
    <lineage>
        <taxon>Eukaryota</taxon>
        <taxon>Metazoa</taxon>
        <taxon>Spiralia</taxon>
        <taxon>Lophotrochozoa</taxon>
        <taxon>Platyhelminthes</taxon>
        <taxon>Trematoda</taxon>
        <taxon>Digenea</taxon>
        <taxon>Plagiorchiida</taxon>
        <taxon>Pronocephalata</taxon>
        <taxon>Paramphistomoidea</taxon>
        <taxon>Paramphistomidae</taxon>
        <taxon>Calicophoron</taxon>
    </lineage>
</organism>
<proteinExistence type="predicted"/>
<sequence length="143" mass="16124">MNHTTRKTVMAQLAGSWHCKSHHNMAAFLCEIGDLDGSVSEVEFEVRKLTITFPDPEHVVFEYRGNFGSHVEKCKFGSVCEYKGIHGKTFKTVLTKESETCMKSTLQDVVHPGHILYHLAGENLHVECITGDVRALSIYTRDQ</sequence>
<dbReference type="GO" id="GO:0008289">
    <property type="term" value="F:lipid binding"/>
    <property type="evidence" value="ECO:0007669"/>
    <property type="project" value="UniProtKB-KW"/>
</dbReference>
<comment type="caution">
    <text evidence="1">The sequence shown here is derived from an EMBL/GenBank/DDBJ whole genome shotgun (WGS) entry which is preliminary data.</text>
</comment>
<evidence type="ECO:0000313" key="1">
    <source>
        <dbReference type="EMBL" id="CAL5139414.1"/>
    </source>
</evidence>
<reference evidence="1" key="1">
    <citation type="submission" date="2024-06" db="EMBL/GenBank/DDBJ databases">
        <authorList>
            <person name="Liu X."/>
            <person name="Lenzi L."/>
            <person name="Haldenby T S."/>
            <person name="Uol C."/>
        </authorList>
    </citation>
    <scope>NUCLEOTIDE SEQUENCE</scope>
</reference>
<dbReference type="EMBL" id="CAXLJL010000600">
    <property type="protein sequence ID" value="CAL5139414.1"/>
    <property type="molecule type" value="Genomic_DNA"/>
</dbReference>
<name>A0AAV2TT38_CALDB</name>
<dbReference type="Gene3D" id="2.40.128.20">
    <property type="match status" value="1"/>
</dbReference>
<dbReference type="SUPFAM" id="SSF50814">
    <property type="entry name" value="Lipocalins"/>
    <property type="match status" value="1"/>
</dbReference>
<dbReference type="InterPro" id="IPR012674">
    <property type="entry name" value="Calycin"/>
</dbReference>
<protein>
    <recommendedName>
        <fullName evidence="3">Lipocalin/cytosolic fatty-acid binding domain-containing protein</fullName>
    </recommendedName>
</protein>
<dbReference type="AlphaFoldDB" id="A0AAV2TT38"/>
<gene>
    <name evidence="1" type="ORF">CDAUBV1_LOCUS14436</name>
</gene>
<dbReference type="Proteomes" id="UP001497525">
    <property type="component" value="Unassembled WGS sequence"/>
</dbReference>